<dbReference type="InterPro" id="IPR007863">
    <property type="entry name" value="Peptidase_M16_C"/>
</dbReference>
<keyword evidence="3" id="KW-0732">Signal</keyword>
<keyword evidence="2" id="KW-0645">Protease</keyword>
<dbReference type="InterPro" id="IPR050361">
    <property type="entry name" value="MPP/UQCRC_Complex"/>
</dbReference>
<evidence type="ECO:0000256" key="1">
    <source>
        <dbReference type="ARBA" id="ARBA00007261"/>
    </source>
</evidence>
<evidence type="ECO:0000256" key="3">
    <source>
        <dbReference type="SAM" id="SignalP"/>
    </source>
</evidence>
<feature type="chain" id="PRO_5047302869" evidence="3">
    <location>
        <begin position="19"/>
        <end position="993"/>
    </location>
</feature>
<feature type="domain" description="Peptidase M16 C-terminal" evidence="5">
    <location>
        <begin position="234"/>
        <end position="283"/>
    </location>
</feature>
<protein>
    <submittedName>
        <fullName evidence="6">M16 family metallopeptidase</fullName>
    </submittedName>
</protein>
<dbReference type="Pfam" id="PF00675">
    <property type="entry name" value="Peptidase_M16"/>
    <property type="match status" value="1"/>
</dbReference>
<reference evidence="7" key="1">
    <citation type="journal article" date="2019" name="Int. J. Syst. Evol. Microbiol.">
        <title>The Global Catalogue of Microorganisms (GCM) 10K type strain sequencing project: providing services to taxonomists for standard genome sequencing and annotation.</title>
        <authorList>
            <consortium name="The Broad Institute Genomics Platform"/>
            <consortium name="The Broad Institute Genome Sequencing Center for Infectious Disease"/>
            <person name="Wu L."/>
            <person name="Ma J."/>
        </authorList>
    </citation>
    <scope>NUCLEOTIDE SEQUENCE [LARGE SCALE GENOMIC DNA]</scope>
    <source>
        <strain evidence="7">KCTC 42984</strain>
    </source>
</reference>
<dbReference type="InterPro" id="IPR011765">
    <property type="entry name" value="Pept_M16_N"/>
</dbReference>
<comment type="similarity">
    <text evidence="1">Belongs to the peptidase M16 family.</text>
</comment>
<evidence type="ECO:0000313" key="6">
    <source>
        <dbReference type="EMBL" id="MFC3173841.1"/>
    </source>
</evidence>
<sequence length="993" mass="105319">MTAYARAALFALPLLVLAAPALDARPRKPARPAAAAPVRAALAGPWLYRGSDVPQDREWVFGELPNGLRYAVRRNGVPPGQVAIRIRVDAGSLNESESERGFAHFLEHLVFRQSKYLGDGEAIPAWQRLGATFGSDTNAETTPTGTTFKIDLPEATDAGLDESMKYLSGMVAAPTLSDQNIRSDLPIVLAEMRERGGAAARAQDVLREALYAGQPLATRAPIGTEASLTAARQDAVRAFHARWYRPENTVVVLAGDRDPAELAALVKKWFSGWTGQGPRVPAPSFGDPVAPADALRPAGAGPAGETPIGAARVAVEPDLPRSITWATLRPWRQVNDTVVYNQGLMMDQVAQAVINRRLEARARAGGSYLVAQVNQQDVSRSADVTFVAITPLTDDWQTAVKDVRAVIADAQASAPSPEEIAREIAEMDVAFASQVEQRALLPGARLADDITTAVDIRETVANPEAVLAIFRRTVPLITPEAVLEHTRALFAGAVTRAVMITPRQDATDANLRAALAAPVVADGTARLSAKAVSFAELPPIGEPGKVSADVQTGIGGIEQVEFANGVKALIWPSADEPGRVTVKVRFGAGYRAFASGDAPYIALGETALVGSGVGPLGQEELDRISTGRKMGFDFKIDDADFTFSADTRSADLADQLYLFAAKLAMPRWDAAPVLRARAAARLQYDGLATSPQGVLSRDLKFLQHNRDPRYRTPTPQELDAATPEGFRQVWAPVLAAGPVEVQVFGDIDRAATVAALGRTFGALPPREPAPAVAASTQAQVPDGGGAPVVIAHRGDANQAAALVSWPTGGGTAGLRTSRQLEILTNLFTNRLLDRMREKMGASYAPQVVSSWPVDLDSGGSITALAQLQPGDVPMFFQTADEIAADLVANPPTADELARVTEPLKQQISRAATSSAFFMYQLEGATGDPGRFAALRSILTDYTVTTPAAMQALAAQFLRKNRSWRVAIVPQGQGLVGNGSATGGGTGMMGRTGR</sequence>
<evidence type="ECO:0000313" key="7">
    <source>
        <dbReference type="Proteomes" id="UP001595604"/>
    </source>
</evidence>
<dbReference type="PANTHER" id="PTHR11851:SF49">
    <property type="entry name" value="MITOCHONDRIAL-PROCESSING PEPTIDASE SUBUNIT ALPHA"/>
    <property type="match status" value="1"/>
</dbReference>
<dbReference type="Gene3D" id="3.30.830.10">
    <property type="entry name" value="Metalloenzyme, LuxS/M16 peptidase-like"/>
    <property type="match status" value="3"/>
</dbReference>
<dbReference type="EMBL" id="JBHRTQ010000007">
    <property type="protein sequence ID" value="MFC3173841.1"/>
    <property type="molecule type" value="Genomic_DNA"/>
</dbReference>
<feature type="domain" description="Peptidase M16 C-terminal" evidence="5">
    <location>
        <begin position="740"/>
        <end position="899"/>
    </location>
</feature>
<dbReference type="Pfam" id="PF05193">
    <property type="entry name" value="Peptidase_M16_C"/>
    <property type="match status" value="2"/>
</dbReference>
<feature type="signal peptide" evidence="3">
    <location>
        <begin position="1"/>
        <end position="18"/>
    </location>
</feature>
<feature type="domain" description="Peptidase M16 N-terminal" evidence="4">
    <location>
        <begin position="81"/>
        <end position="217"/>
    </location>
</feature>
<dbReference type="PANTHER" id="PTHR11851">
    <property type="entry name" value="METALLOPROTEASE"/>
    <property type="match status" value="1"/>
</dbReference>
<evidence type="ECO:0000256" key="2">
    <source>
        <dbReference type="ARBA" id="ARBA00023049"/>
    </source>
</evidence>
<keyword evidence="2" id="KW-0482">Metalloprotease</keyword>
<proteinExistence type="inferred from homology"/>
<evidence type="ECO:0000259" key="4">
    <source>
        <dbReference type="Pfam" id="PF00675"/>
    </source>
</evidence>
<keyword evidence="2" id="KW-0378">Hydrolase</keyword>
<dbReference type="Proteomes" id="UP001595604">
    <property type="component" value="Unassembled WGS sequence"/>
</dbReference>
<keyword evidence="7" id="KW-1185">Reference proteome</keyword>
<gene>
    <name evidence="6" type="ORF">ACFOD9_06210</name>
</gene>
<dbReference type="RefSeq" id="WP_379509225.1">
    <property type="nucleotide sequence ID" value="NZ_JBHRTQ010000007.1"/>
</dbReference>
<evidence type="ECO:0000259" key="5">
    <source>
        <dbReference type="Pfam" id="PF05193"/>
    </source>
</evidence>
<dbReference type="InterPro" id="IPR011249">
    <property type="entry name" value="Metalloenz_LuxS/M16"/>
</dbReference>
<dbReference type="SUPFAM" id="SSF63411">
    <property type="entry name" value="LuxS/MPP-like metallohydrolase"/>
    <property type="match status" value="3"/>
</dbReference>
<organism evidence="6 7">
    <name type="scientific">Novosphingobium bradum</name>
    <dbReference type="NCBI Taxonomy" id="1737444"/>
    <lineage>
        <taxon>Bacteria</taxon>
        <taxon>Pseudomonadati</taxon>
        <taxon>Pseudomonadota</taxon>
        <taxon>Alphaproteobacteria</taxon>
        <taxon>Sphingomonadales</taxon>
        <taxon>Sphingomonadaceae</taxon>
        <taxon>Novosphingobium</taxon>
    </lineage>
</organism>
<name>A0ABV7ISP2_9SPHN</name>
<accession>A0ABV7ISP2</accession>
<comment type="caution">
    <text evidence="6">The sequence shown here is derived from an EMBL/GenBank/DDBJ whole genome shotgun (WGS) entry which is preliminary data.</text>
</comment>